<sequence length="974" mass="106313">MSSKFWATEVAPNPRRSSKVFSFFAIFVSSAALSVLIFLSIGSYPLPTRVQIQRIPINAESILAQCAAISEEPGPSFDFSDREKSDRFEEGTPATLIRNARIFTGEKNGSIELHGDIFLDNGIIKGVGRVPRHLYANRDDVVKINANGRWVTPGLIDLNSHLGVLSSPITRGTGADDVDSNKGPILPWLRTVDGLNTHDDGYELAISGGVTSAQVLPGNKNAIGLQAYDTFAGGQSFFMKMRKTAARTPVSMLIEPPNELTGIAHKRQRWRHMKHTCGERLRNYGNRMDHAWSFRAAYESARSIKEAQDDYCLKAQAGLWESLGGFPKNLQWESLVDVLRGRVKISAQCDEAVDLDTMVRLSQEFQFPIASFHAAEAWLVPDLLKQTYEGIPAVALFATNYRTRRETFRGSEFAPRILADAGIHVVMKTDHPVINSRYLVYEAQQAHHFGLPASLALASVTSTPAAAAGLAHRIGSLTVGADADVVLWDSHPLQLSATPIHVWIDGIMQIPVPAKGDEDNEVEVGKGKEGERWLEPPEVPNWDKERKEAQLWDGLPPLKGKRYSDRVVFRNVKDIWKVGQTGVTRTLVIEEEPDQLGDVVVEGGRIICSGSTVCAQHLQKAKVVDLEGGSLMPGLMTYGSPLGLEEIAAEPSTGDGKLYDAFVQDIPEVFHDVGNTLRAVDALAFGTRNALLAYRSGVTMATSSLNKGDFVISGLSVTFGTGSSYVVEHGAILQEITALHVKISRPNPLEGTPGVSVSSQIGGLRRLLFGWESRDQETGHWFRKAAEGVVPLVIEVYSADIMGSLLMVKAEVEDRIGSYMRVVFAGATEAHLIAKDIASGGVGVILIPARPYPHTWQERRILPGPPLTNDTALVTLIENNVKVGIGIPNAWEARNTKMDMQWAKLESNGRINEHQVLMMVTGDLEDLLGIREIDDSARDLVAYAGGNVFDPTSKVVAGSATLHASTPRSCQTYG</sequence>
<protein>
    <submittedName>
        <fullName evidence="1">Composite domain of metallo-dependent hydrolase</fullName>
    </submittedName>
</protein>
<proteinExistence type="predicted"/>
<accession>A0ACD3BCI7</accession>
<keyword evidence="1" id="KW-0378">Hydrolase</keyword>
<evidence type="ECO:0000313" key="2">
    <source>
        <dbReference type="Proteomes" id="UP000308600"/>
    </source>
</evidence>
<reference evidence="1 2" key="1">
    <citation type="journal article" date="2019" name="Nat. Ecol. Evol.">
        <title>Megaphylogeny resolves global patterns of mushroom evolution.</title>
        <authorList>
            <person name="Varga T."/>
            <person name="Krizsan K."/>
            <person name="Foldi C."/>
            <person name="Dima B."/>
            <person name="Sanchez-Garcia M."/>
            <person name="Sanchez-Ramirez S."/>
            <person name="Szollosi G.J."/>
            <person name="Szarkandi J.G."/>
            <person name="Papp V."/>
            <person name="Albert L."/>
            <person name="Andreopoulos W."/>
            <person name="Angelini C."/>
            <person name="Antonin V."/>
            <person name="Barry K.W."/>
            <person name="Bougher N.L."/>
            <person name="Buchanan P."/>
            <person name="Buyck B."/>
            <person name="Bense V."/>
            <person name="Catcheside P."/>
            <person name="Chovatia M."/>
            <person name="Cooper J."/>
            <person name="Damon W."/>
            <person name="Desjardin D."/>
            <person name="Finy P."/>
            <person name="Geml J."/>
            <person name="Haridas S."/>
            <person name="Hughes K."/>
            <person name="Justo A."/>
            <person name="Karasinski D."/>
            <person name="Kautmanova I."/>
            <person name="Kiss B."/>
            <person name="Kocsube S."/>
            <person name="Kotiranta H."/>
            <person name="LaButti K.M."/>
            <person name="Lechner B.E."/>
            <person name="Liimatainen K."/>
            <person name="Lipzen A."/>
            <person name="Lukacs Z."/>
            <person name="Mihaltcheva S."/>
            <person name="Morgado L.N."/>
            <person name="Niskanen T."/>
            <person name="Noordeloos M.E."/>
            <person name="Ohm R.A."/>
            <person name="Ortiz-Santana B."/>
            <person name="Ovrebo C."/>
            <person name="Racz N."/>
            <person name="Riley R."/>
            <person name="Savchenko A."/>
            <person name="Shiryaev A."/>
            <person name="Soop K."/>
            <person name="Spirin V."/>
            <person name="Szebenyi C."/>
            <person name="Tomsovsky M."/>
            <person name="Tulloss R.E."/>
            <person name="Uehling J."/>
            <person name="Grigoriev I.V."/>
            <person name="Vagvolgyi C."/>
            <person name="Papp T."/>
            <person name="Martin F.M."/>
            <person name="Miettinen O."/>
            <person name="Hibbett D.S."/>
            <person name="Nagy L.G."/>
        </authorList>
    </citation>
    <scope>NUCLEOTIDE SEQUENCE [LARGE SCALE GENOMIC DNA]</scope>
    <source>
        <strain evidence="1 2">NL-1719</strain>
    </source>
</reference>
<dbReference type="Proteomes" id="UP000308600">
    <property type="component" value="Unassembled WGS sequence"/>
</dbReference>
<gene>
    <name evidence="1" type="ORF">BDN72DRAFT_867521</name>
</gene>
<dbReference type="EMBL" id="ML208261">
    <property type="protein sequence ID" value="TFK75753.1"/>
    <property type="molecule type" value="Genomic_DNA"/>
</dbReference>
<organism evidence="1 2">
    <name type="scientific">Pluteus cervinus</name>
    <dbReference type="NCBI Taxonomy" id="181527"/>
    <lineage>
        <taxon>Eukaryota</taxon>
        <taxon>Fungi</taxon>
        <taxon>Dikarya</taxon>
        <taxon>Basidiomycota</taxon>
        <taxon>Agaricomycotina</taxon>
        <taxon>Agaricomycetes</taxon>
        <taxon>Agaricomycetidae</taxon>
        <taxon>Agaricales</taxon>
        <taxon>Pluteineae</taxon>
        <taxon>Pluteaceae</taxon>
        <taxon>Pluteus</taxon>
    </lineage>
</organism>
<keyword evidence="2" id="KW-1185">Reference proteome</keyword>
<name>A0ACD3BCI7_9AGAR</name>
<evidence type="ECO:0000313" key="1">
    <source>
        <dbReference type="EMBL" id="TFK75753.1"/>
    </source>
</evidence>